<proteinExistence type="predicted"/>
<accession>A0A6G1VQD3</accession>
<dbReference type="Proteomes" id="UP000477980">
    <property type="component" value="Unassembled WGS sequence"/>
</dbReference>
<dbReference type="RefSeq" id="WP_153090700.1">
    <property type="nucleotide sequence ID" value="NZ_VZAH01000109.1"/>
</dbReference>
<comment type="caution">
    <text evidence="2">The sequence shown here is derived from an EMBL/GenBank/DDBJ whole genome shotgun (WGS) entry which is preliminary data.</text>
</comment>
<evidence type="ECO:0000313" key="3">
    <source>
        <dbReference type="Proteomes" id="UP000477980"/>
    </source>
</evidence>
<dbReference type="Pfam" id="PF14280">
    <property type="entry name" value="DUF4365"/>
    <property type="match status" value="1"/>
</dbReference>
<dbReference type="EMBL" id="VZAH01000109">
    <property type="protein sequence ID" value="MQP14943.1"/>
    <property type="molecule type" value="Genomic_DNA"/>
</dbReference>
<organism evidence="2 3">
    <name type="scientific">Segatella copri</name>
    <dbReference type="NCBI Taxonomy" id="165179"/>
    <lineage>
        <taxon>Bacteria</taxon>
        <taxon>Pseudomonadati</taxon>
        <taxon>Bacteroidota</taxon>
        <taxon>Bacteroidia</taxon>
        <taxon>Bacteroidales</taxon>
        <taxon>Prevotellaceae</taxon>
        <taxon>Segatella</taxon>
    </lineage>
</organism>
<evidence type="ECO:0000259" key="1">
    <source>
        <dbReference type="Pfam" id="PF14280"/>
    </source>
</evidence>
<sequence>MEDMSIAYLQAICAKNGYELSDTKHDNDCVDYTINCGGYPIDDAECVWRSPKLEVQLKSSFSSVTILENGDVQYDIPARNYNYLVDTHRFTPYILVLLVMHRDEELWLEQNIDGLKITKCAYWISLKGQEPTENKNSIRIVIPGANVLTPNALKKIMVTISKQQEL</sequence>
<name>A0A6G1VQD3_9BACT</name>
<reference evidence="2 3" key="1">
    <citation type="submission" date="2019-09" db="EMBL/GenBank/DDBJ databases">
        <title>Distinct polysaccharide growth profiles of human intestinal Prevotella copri isolates.</title>
        <authorList>
            <person name="Fehlner-Peach H."/>
            <person name="Magnabosco C."/>
            <person name="Raghavan V."/>
            <person name="Scher J.U."/>
            <person name="Tett A."/>
            <person name="Cox L.M."/>
            <person name="Gottsegen C."/>
            <person name="Watters A."/>
            <person name="Wiltshire- Gordon J.D."/>
            <person name="Segata N."/>
            <person name="Bonneau R."/>
            <person name="Littman D.R."/>
        </authorList>
    </citation>
    <scope>NUCLEOTIDE SEQUENCE [LARGE SCALE GENOMIC DNA]</scope>
    <source>
        <strain evidence="3">iAA917</strain>
    </source>
</reference>
<dbReference type="AlphaFoldDB" id="A0A6G1VQD3"/>
<protein>
    <submittedName>
        <fullName evidence="2">DUF4365 domain-containing protein</fullName>
    </submittedName>
</protein>
<dbReference type="OrthoDB" id="516854at2"/>
<gene>
    <name evidence="2" type="ORF">F7D25_11105</name>
</gene>
<feature type="domain" description="DUF4365" evidence="1">
    <location>
        <begin position="2"/>
        <end position="157"/>
    </location>
</feature>
<evidence type="ECO:0000313" key="2">
    <source>
        <dbReference type="EMBL" id="MQP14943.1"/>
    </source>
</evidence>
<dbReference type="InterPro" id="IPR025375">
    <property type="entry name" value="DUF4365"/>
</dbReference>